<comment type="caution">
    <text evidence="2">The sequence shown here is derived from an EMBL/GenBank/DDBJ whole genome shotgun (WGS) entry which is preliminary data.</text>
</comment>
<protein>
    <submittedName>
        <fullName evidence="2">Uncharacterized protein</fullName>
    </submittedName>
</protein>
<dbReference type="AlphaFoldDB" id="A0A9Q0QMQ6"/>
<proteinExistence type="predicted"/>
<feature type="region of interest" description="Disordered" evidence="1">
    <location>
        <begin position="79"/>
        <end position="137"/>
    </location>
</feature>
<evidence type="ECO:0000256" key="1">
    <source>
        <dbReference type="SAM" id="MobiDB-lite"/>
    </source>
</evidence>
<accession>A0A9Q0QMQ6</accession>
<organism evidence="2 3">
    <name type="scientific">Protea cynaroides</name>
    <dbReference type="NCBI Taxonomy" id="273540"/>
    <lineage>
        <taxon>Eukaryota</taxon>
        <taxon>Viridiplantae</taxon>
        <taxon>Streptophyta</taxon>
        <taxon>Embryophyta</taxon>
        <taxon>Tracheophyta</taxon>
        <taxon>Spermatophyta</taxon>
        <taxon>Magnoliopsida</taxon>
        <taxon>Proteales</taxon>
        <taxon>Proteaceae</taxon>
        <taxon>Protea</taxon>
    </lineage>
</organism>
<feature type="compositionally biased region" description="Polar residues" evidence="1">
    <location>
        <begin position="87"/>
        <end position="100"/>
    </location>
</feature>
<gene>
    <name evidence="2" type="ORF">NE237_017232</name>
</gene>
<evidence type="ECO:0000313" key="3">
    <source>
        <dbReference type="Proteomes" id="UP001141806"/>
    </source>
</evidence>
<reference evidence="2" key="1">
    <citation type="journal article" date="2023" name="Plant J.">
        <title>The genome of the king protea, Protea cynaroides.</title>
        <authorList>
            <person name="Chang J."/>
            <person name="Duong T.A."/>
            <person name="Schoeman C."/>
            <person name="Ma X."/>
            <person name="Roodt D."/>
            <person name="Barker N."/>
            <person name="Li Z."/>
            <person name="Van de Peer Y."/>
            <person name="Mizrachi E."/>
        </authorList>
    </citation>
    <scope>NUCLEOTIDE SEQUENCE</scope>
    <source>
        <tissue evidence="2">Young leaves</tissue>
    </source>
</reference>
<sequence>MATGLSTASPSNRLKIDFLASPNIATVHPSDDPEYDFVTCIIESSVNTGSVFQAATSPSKTACFLTDFAAITLPTRVKDVSKRREGTSSLGMTKLSSSDLPQAHKGARGVLETNRKRDPNLRPLNRGAPLKRNPKKS</sequence>
<dbReference type="Proteomes" id="UP001141806">
    <property type="component" value="Unassembled WGS sequence"/>
</dbReference>
<keyword evidence="3" id="KW-1185">Reference proteome</keyword>
<evidence type="ECO:0000313" key="2">
    <source>
        <dbReference type="EMBL" id="KAJ4965383.1"/>
    </source>
</evidence>
<dbReference type="EMBL" id="JAMYWD010000007">
    <property type="protein sequence ID" value="KAJ4965383.1"/>
    <property type="molecule type" value="Genomic_DNA"/>
</dbReference>
<name>A0A9Q0QMQ6_9MAGN</name>